<keyword evidence="17" id="KW-1208">Phospholipid metabolism</keyword>
<evidence type="ECO:0000256" key="15">
    <source>
        <dbReference type="ARBA" id="ARBA00023136"/>
    </source>
</evidence>
<evidence type="ECO:0000256" key="7">
    <source>
        <dbReference type="ARBA" id="ARBA00019373"/>
    </source>
</evidence>
<feature type="transmembrane region" description="Helical" evidence="19">
    <location>
        <begin position="129"/>
        <end position="150"/>
    </location>
</feature>
<evidence type="ECO:0000256" key="10">
    <source>
        <dbReference type="ARBA" id="ARBA00022679"/>
    </source>
</evidence>
<comment type="pathway">
    <text evidence="3 18">Phospholipid metabolism; CDP-diacylglycerol biosynthesis; CDP-diacylglycerol from sn-glycerol 3-phosphate: step 3/3.</text>
</comment>
<evidence type="ECO:0000256" key="1">
    <source>
        <dbReference type="ARBA" id="ARBA00001698"/>
    </source>
</evidence>
<evidence type="ECO:0000256" key="17">
    <source>
        <dbReference type="ARBA" id="ARBA00023264"/>
    </source>
</evidence>
<keyword evidence="15 19" id="KW-0472">Membrane</keyword>
<gene>
    <name evidence="20" type="primary">cdsA</name>
    <name evidence="20" type="ORF">Pmgp_02573</name>
</gene>
<keyword evidence="11 18" id="KW-0812">Transmembrane</keyword>
<dbReference type="EMBL" id="QFFZ01000031">
    <property type="protein sequence ID" value="TEB10168.1"/>
    <property type="molecule type" value="Genomic_DNA"/>
</dbReference>
<dbReference type="GO" id="GO:0016024">
    <property type="term" value="P:CDP-diacylglycerol biosynthetic process"/>
    <property type="evidence" value="ECO:0007669"/>
    <property type="project" value="UniProtKB-UniPathway"/>
</dbReference>
<keyword evidence="8" id="KW-1003">Cell membrane</keyword>
<keyword evidence="21" id="KW-1185">Reference proteome</keyword>
<dbReference type="Pfam" id="PF01148">
    <property type="entry name" value="CTP_transf_1"/>
    <property type="match status" value="1"/>
</dbReference>
<sequence length="262" mass="28308">MLSQRIISALIGIPLVILAVWFGGVPLILMTVLITVLGLREMTWMLHKLGLKPSLWLALAGGLILTGGAYLYSDGYPGPTITIILFMHLIAAVALYPRYTLLDSAGTLMSTMYVGLLNYFYLLRMMPDGWVWLIFTLAGTWACDTTAYFVGKAFGKRRIAPVLSPKKTVEGAAGGLLGGGVIGCLFSLIYPFLPLTELLILGLILSAAAEVGDLLESAFKRQAGVKDSSTLIPGHGGILDRIDSTLFTAPLVYYFVLLFIKS</sequence>
<keyword evidence="16" id="KW-0594">Phospholipid biosynthesis</keyword>
<dbReference type="PANTHER" id="PTHR46382">
    <property type="entry name" value="PHOSPHATIDATE CYTIDYLYLTRANSFERASE"/>
    <property type="match status" value="1"/>
</dbReference>
<feature type="transmembrane region" description="Helical" evidence="19">
    <location>
        <begin position="78"/>
        <end position="97"/>
    </location>
</feature>
<comment type="similarity">
    <text evidence="5 18">Belongs to the CDS family.</text>
</comment>
<evidence type="ECO:0000256" key="6">
    <source>
        <dbReference type="ARBA" id="ARBA00012487"/>
    </source>
</evidence>
<feature type="transmembrane region" description="Helical" evidence="19">
    <location>
        <begin position="6"/>
        <end position="34"/>
    </location>
</feature>
<keyword evidence="9" id="KW-0444">Lipid biosynthesis</keyword>
<dbReference type="RefSeq" id="WP_134214387.1">
    <property type="nucleotide sequence ID" value="NZ_QFFZ01000031.1"/>
</dbReference>
<reference evidence="20 21" key="1">
    <citation type="journal article" date="2018" name="Environ. Microbiol.">
        <title>Novel energy conservation strategies and behaviour of Pelotomaculum schinkii driving syntrophic propionate catabolism.</title>
        <authorList>
            <person name="Hidalgo-Ahumada C.A.P."/>
            <person name="Nobu M.K."/>
            <person name="Narihiro T."/>
            <person name="Tamaki H."/>
            <person name="Liu W.T."/>
            <person name="Kamagata Y."/>
            <person name="Stams A.J.M."/>
            <person name="Imachi H."/>
            <person name="Sousa D.Z."/>
        </authorList>
    </citation>
    <scope>NUCLEOTIDE SEQUENCE [LARGE SCALE GENOMIC DNA]</scope>
    <source>
        <strain evidence="20 21">MGP</strain>
    </source>
</reference>
<evidence type="ECO:0000256" key="14">
    <source>
        <dbReference type="ARBA" id="ARBA00023098"/>
    </source>
</evidence>
<feature type="transmembrane region" description="Helical" evidence="19">
    <location>
        <begin position="55"/>
        <end position="72"/>
    </location>
</feature>
<evidence type="ECO:0000256" key="5">
    <source>
        <dbReference type="ARBA" id="ARBA00010185"/>
    </source>
</evidence>
<evidence type="ECO:0000256" key="19">
    <source>
        <dbReference type="SAM" id="Phobius"/>
    </source>
</evidence>
<dbReference type="PANTHER" id="PTHR46382:SF1">
    <property type="entry name" value="PHOSPHATIDATE CYTIDYLYLTRANSFERASE"/>
    <property type="match status" value="1"/>
</dbReference>
<dbReference type="AlphaFoldDB" id="A0A4Y7RME8"/>
<keyword evidence="12 18" id="KW-0548">Nucleotidyltransferase</keyword>
<dbReference type="PROSITE" id="PS01315">
    <property type="entry name" value="CDS"/>
    <property type="match status" value="1"/>
</dbReference>
<name>A0A4Y7RME8_9FIRM</name>
<dbReference type="GO" id="GO:0004605">
    <property type="term" value="F:phosphatidate cytidylyltransferase activity"/>
    <property type="evidence" value="ECO:0007669"/>
    <property type="project" value="UniProtKB-EC"/>
</dbReference>
<proteinExistence type="inferred from homology"/>
<comment type="catalytic activity">
    <reaction evidence="1 18">
        <text>a 1,2-diacyl-sn-glycero-3-phosphate + CTP + H(+) = a CDP-1,2-diacyl-sn-glycerol + diphosphate</text>
        <dbReference type="Rhea" id="RHEA:16229"/>
        <dbReference type="ChEBI" id="CHEBI:15378"/>
        <dbReference type="ChEBI" id="CHEBI:33019"/>
        <dbReference type="ChEBI" id="CHEBI:37563"/>
        <dbReference type="ChEBI" id="CHEBI:58332"/>
        <dbReference type="ChEBI" id="CHEBI:58608"/>
        <dbReference type="EC" id="2.7.7.41"/>
    </reaction>
</comment>
<evidence type="ECO:0000256" key="9">
    <source>
        <dbReference type="ARBA" id="ARBA00022516"/>
    </source>
</evidence>
<evidence type="ECO:0000256" key="11">
    <source>
        <dbReference type="ARBA" id="ARBA00022692"/>
    </source>
</evidence>
<dbReference type="InterPro" id="IPR000374">
    <property type="entry name" value="PC_trans"/>
</dbReference>
<evidence type="ECO:0000313" key="21">
    <source>
        <dbReference type="Proteomes" id="UP000297597"/>
    </source>
</evidence>
<comment type="subcellular location">
    <subcellularLocation>
        <location evidence="2">Cell membrane</location>
        <topology evidence="2">Multi-pass membrane protein</topology>
    </subcellularLocation>
</comment>
<dbReference type="Proteomes" id="UP000297597">
    <property type="component" value="Unassembled WGS sequence"/>
</dbReference>
<evidence type="ECO:0000256" key="13">
    <source>
        <dbReference type="ARBA" id="ARBA00022989"/>
    </source>
</evidence>
<dbReference type="EC" id="2.7.7.41" evidence="6 18"/>
<evidence type="ECO:0000256" key="2">
    <source>
        <dbReference type="ARBA" id="ARBA00004651"/>
    </source>
</evidence>
<keyword evidence="13 19" id="KW-1133">Transmembrane helix</keyword>
<keyword evidence="10 18" id="KW-0808">Transferase</keyword>
<evidence type="ECO:0000256" key="3">
    <source>
        <dbReference type="ARBA" id="ARBA00005119"/>
    </source>
</evidence>
<accession>A0A4Y7RME8</accession>
<evidence type="ECO:0000313" key="20">
    <source>
        <dbReference type="EMBL" id="TEB10168.1"/>
    </source>
</evidence>
<comment type="caution">
    <text evidence="20">The sequence shown here is derived from an EMBL/GenBank/DDBJ whole genome shotgun (WGS) entry which is preliminary data.</text>
</comment>
<dbReference type="GO" id="GO:0005886">
    <property type="term" value="C:plasma membrane"/>
    <property type="evidence" value="ECO:0007669"/>
    <property type="project" value="UniProtKB-SubCell"/>
</dbReference>
<feature type="transmembrane region" description="Helical" evidence="19">
    <location>
        <begin position="171"/>
        <end position="193"/>
    </location>
</feature>
<organism evidence="20 21">
    <name type="scientific">Pelotomaculum propionicicum</name>
    <dbReference type="NCBI Taxonomy" id="258475"/>
    <lineage>
        <taxon>Bacteria</taxon>
        <taxon>Bacillati</taxon>
        <taxon>Bacillota</taxon>
        <taxon>Clostridia</taxon>
        <taxon>Eubacteriales</taxon>
        <taxon>Desulfotomaculaceae</taxon>
        <taxon>Pelotomaculum</taxon>
    </lineage>
</organism>
<evidence type="ECO:0000256" key="16">
    <source>
        <dbReference type="ARBA" id="ARBA00023209"/>
    </source>
</evidence>
<keyword evidence="14" id="KW-0443">Lipid metabolism</keyword>
<evidence type="ECO:0000256" key="12">
    <source>
        <dbReference type="ARBA" id="ARBA00022695"/>
    </source>
</evidence>
<dbReference type="OrthoDB" id="9799199at2"/>
<dbReference type="UniPathway" id="UPA00557">
    <property type="reaction ID" value="UER00614"/>
</dbReference>
<evidence type="ECO:0000256" key="4">
    <source>
        <dbReference type="ARBA" id="ARBA00005189"/>
    </source>
</evidence>
<evidence type="ECO:0000256" key="8">
    <source>
        <dbReference type="ARBA" id="ARBA00022475"/>
    </source>
</evidence>
<evidence type="ECO:0000256" key="18">
    <source>
        <dbReference type="RuleBase" id="RU003938"/>
    </source>
</evidence>
<protein>
    <recommendedName>
        <fullName evidence="7 18">Phosphatidate cytidylyltransferase</fullName>
        <ecNumber evidence="6 18">2.7.7.41</ecNumber>
    </recommendedName>
</protein>
<comment type="pathway">
    <text evidence="4">Lipid metabolism.</text>
</comment>